<dbReference type="Gene3D" id="3.10.350.10">
    <property type="entry name" value="LysM domain"/>
    <property type="match status" value="1"/>
</dbReference>
<reference evidence="3" key="1">
    <citation type="journal article" date="2019" name="Int. J. Syst. Evol. Microbiol.">
        <title>The Global Catalogue of Microorganisms (GCM) 10K type strain sequencing project: providing services to taxonomists for standard genome sequencing and annotation.</title>
        <authorList>
            <consortium name="The Broad Institute Genomics Platform"/>
            <consortium name="The Broad Institute Genome Sequencing Center for Infectious Disease"/>
            <person name="Wu L."/>
            <person name="Ma J."/>
        </authorList>
    </citation>
    <scope>NUCLEOTIDE SEQUENCE [LARGE SCALE GENOMIC DNA]</scope>
    <source>
        <strain evidence="3">CCUG 36956</strain>
    </source>
</reference>
<keyword evidence="3" id="KW-1185">Reference proteome</keyword>
<accession>A0ABW2J3F7</accession>
<dbReference type="Pfam" id="PF01476">
    <property type="entry name" value="LysM"/>
    <property type="match status" value="1"/>
</dbReference>
<dbReference type="InterPro" id="IPR018392">
    <property type="entry name" value="LysM"/>
</dbReference>
<dbReference type="InterPro" id="IPR036779">
    <property type="entry name" value="LysM_dom_sf"/>
</dbReference>
<dbReference type="Proteomes" id="UP001596379">
    <property type="component" value="Unassembled WGS sequence"/>
</dbReference>
<sequence length="470" mass="50924">MRIPLQKLMLIAALTIGSLLFVSLPVSAQTPGSIKVNLSSITYYAQSGDTLISIAQRLTTRSGNWIAIGQANKINKDSNIPIGTAIIIPAELLADEPSEATVIARNGSISATAADGSSTILNIGSRITEGMRITTEANSFLTMSLADESRVSLPSNSSVLVTKLRKSLYTGSPRTEVKLMRGRVVSRVSPLDVNRGRFEVHTPMSVAGVRGTYFRVSINNQKVATEVLEGRVAVGSQQAPETRLLPIAKGNIITREVVGPAIDLLPPPQLADKPYRQDEAAKFRIEPSADARAYHVQIAQDGEMLNLLAEAGSNSSEVVVNNIQEGNYFIRIAAIDKFGLEGMPRTMAANIRNRTDSIKALPTQAAPSVADGGFKELVLRWPGSVNQKYNVQVARDLEFSWLLFTTSVTGNEIKLPRPSFGTYFARVQSVNADGSSNPYSLAQTLIVTDQWIINDGHPLRTKEVSRNTPR</sequence>
<evidence type="ECO:0000259" key="1">
    <source>
        <dbReference type="PROSITE" id="PS51782"/>
    </source>
</evidence>
<feature type="domain" description="LysM" evidence="1">
    <location>
        <begin position="41"/>
        <end position="88"/>
    </location>
</feature>
<gene>
    <name evidence="2" type="ORF">ACFQO0_05315</name>
</gene>
<dbReference type="PROSITE" id="PS51782">
    <property type="entry name" value="LYSM"/>
    <property type="match status" value="1"/>
</dbReference>
<dbReference type="SUPFAM" id="SSF54106">
    <property type="entry name" value="LysM domain"/>
    <property type="match status" value="1"/>
</dbReference>
<dbReference type="InterPro" id="IPR013783">
    <property type="entry name" value="Ig-like_fold"/>
</dbReference>
<proteinExistence type="predicted"/>
<dbReference type="Gene3D" id="2.60.40.10">
    <property type="entry name" value="Immunoglobulins"/>
    <property type="match status" value="1"/>
</dbReference>
<name>A0ABW2J3F7_9BURK</name>
<dbReference type="EMBL" id="JBHTCC010000001">
    <property type="protein sequence ID" value="MFC7297846.1"/>
    <property type="molecule type" value="Genomic_DNA"/>
</dbReference>
<dbReference type="Pfam" id="PF04773">
    <property type="entry name" value="FecR"/>
    <property type="match status" value="1"/>
</dbReference>
<comment type="caution">
    <text evidence="2">The sequence shown here is derived from an EMBL/GenBank/DDBJ whole genome shotgun (WGS) entry which is preliminary data.</text>
</comment>
<dbReference type="SMART" id="SM00257">
    <property type="entry name" value="LysM"/>
    <property type="match status" value="1"/>
</dbReference>
<evidence type="ECO:0000313" key="2">
    <source>
        <dbReference type="EMBL" id="MFC7297846.1"/>
    </source>
</evidence>
<dbReference type="PANTHER" id="PTHR38731">
    <property type="entry name" value="LIPL45-RELATED LIPOPROTEIN-RELATED"/>
    <property type="match status" value="1"/>
</dbReference>
<protein>
    <submittedName>
        <fullName evidence="2">FecR domain-containing protein</fullName>
    </submittedName>
</protein>
<dbReference type="CDD" id="cd00118">
    <property type="entry name" value="LysM"/>
    <property type="match status" value="1"/>
</dbReference>
<dbReference type="Gene3D" id="2.60.120.1440">
    <property type="match status" value="1"/>
</dbReference>
<organism evidence="2 3">
    <name type="scientific">Herminiimonas aquatilis</name>
    <dbReference type="NCBI Taxonomy" id="345342"/>
    <lineage>
        <taxon>Bacteria</taxon>
        <taxon>Pseudomonadati</taxon>
        <taxon>Pseudomonadota</taxon>
        <taxon>Betaproteobacteria</taxon>
        <taxon>Burkholderiales</taxon>
        <taxon>Oxalobacteraceae</taxon>
        <taxon>Herminiimonas</taxon>
    </lineage>
</organism>
<dbReference type="RefSeq" id="WP_382232971.1">
    <property type="nucleotide sequence ID" value="NZ_JBHTCC010000001.1"/>
</dbReference>
<dbReference type="PANTHER" id="PTHR38731:SF1">
    <property type="entry name" value="FECR PROTEIN DOMAIN-CONTAINING PROTEIN"/>
    <property type="match status" value="1"/>
</dbReference>
<evidence type="ECO:0000313" key="3">
    <source>
        <dbReference type="Proteomes" id="UP001596379"/>
    </source>
</evidence>
<dbReference type="InterPro" id="IPR006860">
    <property type="entry name" value="FecR"/>
</dbReference>